<comment type="caution">
    <text evidence="1">The sequence shown here is derived from an EMBL/GenBank/DDBJ whole genome shotgun (WGS) entry which is preliminary data.</text>
</comment>
<gene>
    <name evidence="1" type="ORF">Ddye_026491</name>
</gene>
<dbReference type="Proteomes" id="UP001280121">
    <property type="component" value="Unassembled WGS sequence"/>
</dbReference>
<proteinExistence type="predicted"/>
<organism evidence="1 2">
    <name type="scientific">Dipteronia dyeriana</name>
    <dbReference type="NCBI Taxonomy" id="168575"/>
    <lineage>
        <taxon>Eukaryota</taxon>
        <taxon>Viridiplantae</taxon>
        <taxon>Streptophyta</taxon>
        <taxon>Embryophyta</taxon>
        <taxon>Tracheophyta</taxon>
        <taxon>Spermatophyta</taxon>
        <taxon>Magnoliopsida</taxon>
        <taxon>eudicotyledons</taxon>
        <taxon>Gunneridae</taxon>
        <taxon>Pentapetalae</taxon>
        <taxon>rosids</taxon>
        <taxon>malvids</taxon>
        <taxon>Sapindales</taxon>
        <taxon>Sapindaceae</taxon>
        <taxon>Hippocastanoideae</taxon>
        <taxon>Acereae</taxon>
        <taxon>Dipteronia</taxon>
    </lineage>
</organism>
<evidence type="ECO:0000313" key="2">
    <source>
        <dbReference type="Proteomes" id="UP001280121"/>
    </source>
</evidence>
<sequence>MAIMERMFQNVISNAKAEGLIVGYPSIRIKEMPNAVETKIFVDKLGNTRKFEGLKYTYWCTTLASKTQQKVSEGHDGYSNEMIEALFEDSATNILQHSQQKVSKGLNGYSNEMIRVTFRRFCN</sequence>
<keyword evidence="2" id="KW-1185">Reference proteome</keyword>
<name>A0AAD9TMD7_9ROSI</name>
<evidence type="ECO:0000313" key="1">
    <source>
        <dbReference type="EMBL" id="KAK2638696.1"/>
    </source>
</evidence>
<dbReference type="AlphaFoldDB" id="A0AAD9TMD7"/>
<reference evidence="1" key="1">
    <citation type="journal article" date="2023" name="Plant J.">
        <title>Genome sequences and population genomics provide insights into the demographic history, inbreeding, and mutation load of two 'living fossil' tree species of Dipteronia.</title>
        <authorList>
            <person name="Feng Y."/>
            <person name="Comes H.P."/>
            <person name="Chen J."/>
            <person name="Zhu S."/>
            <person name="Lu R."/>
            <person name="Zhang X."/>
            <person name="Li P."/>
            <person name="Qiu J."/>
            <person name="Olsen K.M."/>
            <person name="Qiu Y."/>
        </authorList>
    </citation>
    <scope>NUCLEOTIDE SEQUENCE</scope>
    <source>
        <strain evidence="1">KIB01</strain>
    </source>
</reference>
<protein>
    <submittedName>
        <fullName evidence="1">Uncharacterized protein</fullName>
    </submittedName>
</protein>
<accession>A0AAD9TMD7</accession>
<dbReference type="EMBL" id="JANJYI010000008">
    <property type="protein sequence ID" value="KAK2638696.1"/>
    <property type="molecule type" value="Genomic_DNA"/>
</dbReference>